<dbReference type="Pfam" id="PF11227">
    <property type="entry name" value="DUF3025"/>
    <property type="match status" value="1"/>
</dbReference>
<reference evidence="1 2" key="1">
    <citation type="submission" date="2019-02" db="EMBL/GenBank/DDBJ databases">
        <title>Draft genome sequence of Arthrospira platensis NIES-3787.</title>
        <authorList>
            <person name="Yamaguchi H."/>
            <person name="Suzuki S."/>
            <person name="Kawachi M."/>
        </authorList>
    </citation>
    <scope>NUCLEOTIDE SEQUENCE [LARGE SCALE GENOMIC DNA]</scope>
    <source>
        <strain evidence="1 2">NIES-3787</strain>
    </source>
</reference>
<gene>
    <name evidence="1" type="ORF">NIES3787_41530</name>
</gene>
<sequence>MFDGNAAFLSAPDALWDALVAKDWRSLFVTQRALWQDAQLVLFGHALLEKLVYPRKPITAHVYRAQVAINSIANDFAELDAWMAQDICAQKLAAKPFAHLPVLGVPGWWAANEEPDFYADKTVFREPKSAAALAGQ</sequence>
<evidence type="ECO:0008006" key="3">
    <source>
        <dbReference type="Google" id="ProtNLM"/>
    </source>
</evidence>
<organism evidence="1 2">
    <name type="scientific">Microcystis aeruginosa NIES-3787</name>
    <dbReference type="NCBI Taxonomy" id="2517782"/>
    <lineage>
        <taxon>Bacteria</taxon>
        <taxon>Bacillati</taxon>
        <taxon>Cyanobacteriota</taxon>
        <taxon>Cyanophyceae</taxon>
        <taxon>Oscillatoriophycideae</taxon>
        <taxon>Chroococcales</taxon>
        <taxon>Microcystaceae</taxon>
        <taxon>Microcystis</taxon>
    </lineage>
</organism>
<name>A0A6H9GEB2_MICAE</name>
<comment type="caution">
    <text evidence="1">The sequence shown here is derived from an EMBL/GenBank/DDBJ whole genome shotgun (WGS) entry which is preliminary data.</text>
</comment>
<protein>
    <recommendedName>
        <fullName evidence="3">DUF3025 domain-containing protein</fullName>
    </recommendedName>
</protein>
<dbReference type="Proteomes" id="UP000438874">
    <property type="component" value="Unassembled WGS sequence"/>
</dbReference>
<dbReference type="EMBL" id="BJCH01000153">
    <property type="protein sequence ID" value="GCL48434.1"/>
    <property type="molecule type" value="Genomic_DNA"/>
</dbReference>
<evidence type="ECO:0000313" key="1">
    <source>
        <dbReference type="EMBL" id="GCL48434.1"/>
    </source>
</evidence>
<accession>A0A6H9GEB2</accession>
<dbReference type="AlphaFoldDB" id="A0A6H9GEB2"/>
<evidence type="ECO:0000313" key="2">
    <source>
        <dbReference type="Proteomes" id="UP000438874"/>
    </source>
</evidence>
<proteinExistence type="predicted"/>
<dbReference type="InterPro" id="IPR021390">
    <property type="entry name" value="DUF3025"/>
</dbReference>